<dbReference type="EMBL" id="MT012730">
    <property type="protein sequence ID" value="QJQ40029.1"/>
    <property type="molecule type" value="Genomic_DNA"/>
</dbReference>
<protein>
    <submittedName>
        <fullName evidence="1">Uncharacterized protein</fullName>
    </submittedName>
</protein>
<name>A0A6M4BEL3_9CAUD</name>
<accession>A0A6M4BEL3</accession>
<evidence type="ECO:0000313" key="2">
    <source>
        <dbReference type="Proteomes" id="UP000503581"/>
    </source>
</evidence>
<proteinExistence type="predicted"/>
<dbReference type="Proteomes" id="UP000503581">
    <property type="component" value="Genome"/>
</dbReference>
<gene>
    <name evidence="1" type="ORF">vBSenM1_29</name>
</gene>
<sequence length="34" mass="3798">MSLLISEPDEKIYAGGKNKKVGLLNKFVDVYTVK</sequence>
<organism evidence="1 2">
    <name type="scientific">Salmonella phage vB_SenM-1</name>
    <dbReference type="NCBI Taxonomy" id="2732255"/>
    <lineage>
        <taxon>Viruses</taxon>
        <taxon>Duplodnaviria</taxon>
        <taxon>Heunggongvirae</taxon>
        <taxon>Uroviricota</taxon>
        <taxon>Caudoviricetes</taxon>
        <taxon>Rosemountvirus</taxon>
        <taxon>Rosemountvirus SE13</taxon>
    </lineage>
</organism>
<evidence type="ECO:0000313" key="1">
    <source>
        <dbReference type="EMBL" id="QJQ40029.1"/>
    </source>
</evidence>
<reference evidence="2" key="1">
    <citation type="submission" date="2020-02" db="EMBL/GenBank/DDBJ databases">
        <title>A series of three bacteriophages infecting Salmonella enterica strains and being potentially suitable for phage therapy.</title>
        <authorList>
            <person name="Kosznik-Kwasnicka K."/>
            <person name="Cieminska K."/>
            <person name="Grabski M."/>
            <person name="Grabowski L."/>
            <person name="Jurczak-Kurek A."/>
            <person name="Wegrzyn G."/>
            <person name="Wegrzyn A."/>
        </authorList>
    </citation>
    <scope>NUCLEOTIDE SEQUENCE [LARGE SCALE GENOMIC DNA]</scope>
</reference>